<dbReference type="SUPFAM" id="SSF53067">
    <property type="entry name" value="Actin-like ATPase domain"/>
    <property type="match status" value="1"/>
</dbReference>
<keyword evidence="1" id="KW-0547">Nucleotide-binding</keyword>
<proteinExistence type="inferred from homology"/>
<dbReference type="GO" id="GO:0097175">
    <property type="term" value="P:1,6-anhydro-N-acetyl-beta-muramic acid catabolic process"/>
    <property type="evidence" value="ECO:0007669"/>
    <property type="project" value="UniProtKB-UniRule"/>
</dbReference>
<dbReference type="NCBIfam" id="NF007139">
    <property type="entry name" value="PRK09585.1-3"/>
    <property type="match status" value="1"/>
</dbReference>
<comment type="catalytic activity">
    <reaction evidence="1">
        <text>1,6-anhydro-N-acetyl-beta-muramate + ATP + H2O = N-acetyl-D-muramate 6-phosphate + ADP + H(+)</text>
        <dbReference type="Rhea" id="RHEA:24952"/>
        <dbReference type="ChEBI" id="CHEBI:15377"/>
        <dbReference type="ChEBI" id="CHEBI:15378"/>
        <dbReference type="ChEBI" id="CHEBI:30616"/>
        <dbReference type="ChEBI" id="CHEBI:58690"/>
        <dbReference type="ChEBI" id="CHEBI:58722"/>
        <dbReference type="ChEBI" id="CHEBI:456216"/>
        <dbReference type="EC" id="2.7.1.170"/>
    </reaction>
</comment>
<comment type="pathway">
    <text evidence="1">Amino-sugar metabolism; 1,6-anhydro-N-acetylmuramate degradation.</text>
</comment>
<evidence type="ECO:0000313" key="2">
    <source>
        <dbReference type="EMBL" id="PXX51189.1"/>
    </source>
</evidence>
<accession>A0A318JPY1</accession>
<reference evidence="2 3" key="1">
    <citation type="submission" date="2018-05" db="EMBL/GenBank/DDBJ databases">
        <title>Genomic Encyclopedia of Type Strains, Phase IV (KMG-IV): sequencing the most valuable type-strain genomes for metagenomic binning, comparative biology and taxonomic classification.</title>
        <authorList>
            <person name="Goeker M."/>
        </authorList>
    </citation>
    <scope>NUCLEOTIDE SEQUENCE [LARGE SCALE GENOMIC DNA]</scope>
    <source>
        <strain evidence="2 3">DSM 25134</strain>
    </source>
</reference>
<feature type="binding site" evidence="1">
    <location>
        <begin position="17"/>
        <end position="24"/>
    </location>
    <ligand>
        <name>ATP</name>
        <dbReference type="ChEBI" id="CHEBI:30616"/>
    </ligand>
</feature>
<dbReference type="GO" id="GO:0006040">
    <property type="term" value="P:amino sugar metabolic process"/>
    <property type="evidence" value="ECO:0007669"/>
    <property type="project" value="InterPro"/>
</dbReference>
<gene>
    <name evidence="1" type="primary">anmK</name>
    <name evidence="2" type="ORF">DFR38_101251</name>
</gene>
<evidence type="ECO:0000313" key="3">
    <source>
        <dbReference type="Proteomes" id="UP000248395"/>
    </source>
</evidence>
<sequence>MERPKQMTERYIGLMSGTSLDGVDAVLLSMDAQGRPCVEADSFLAFPLEIRQQVLQLQPVGDNELDRAARLGNELARLYAEVVAQLLSGQQLPPSAITAIGCHGQTIRHAPHAGYTLQIGNHALLAELSGIDVIGDFRSRDLAAGGHGAPLVPAFHQHVFASDAENRVILNIGGISNLTRLSRGAPVIGFDCGPGNMLLDAWCQHHTGASFDANGEWAASGKLHAPLLQQLLNEPFFRLPPPKSTGRDLFDLAWLQTQLALQPAIAAADVQHTLLQLTAHSIADAIDRHCPDTASVYVCGGGALNGALMRALQQRLPQQVIRSTAALGLPVHQVEAAAFAWLAWSFCQRQPANLPDVTGASGPRVLGALYPR</sequence>
<comment type="function">
    <text evidence="1">Catalyzes the specific phosphorylation of 1,6-anhydro-N-acetylmuramic acid (anhMurNAc) with the simultaneous cleavage of the 1,6-anhydro ring, generating MurNAc-6-P. Is required for the utilization of anhMurNAc either imported from the medium or derived from its own cell wall murein, and thus plays a role in cell wall recycling.</text>
</comment>
<keyword evidence="1" id="KW-0808">Transferase</keyword>
<dbReference type="Proteomes" id="UP000248395">
    <property type="component" value="Unassembled WGS sequence"/>
</dbReference>
<dbReference type="AlphaFoldDB" id="A0A318JPY1"/>
<name>A0A318JPY1_9NEIS</name>
<dbReference type="EMBL" id="QJKC01000001">
    <property type="protein sequence ID" value="PXX51189.1"/>
    <property type="molecule type" value="Genomic_DNA"/>
</dbReference>
<dbReference type="HAMAP" id="MF_01270">
    <property type="entry name" value="AnhMurNAc_kinase"/>
    <property type="match status" value="1"/>
</dbReference>
<dbReference type="EC" id="2.7.1.170" evidence="1"/>
<dbReference type="GO" id="GO:0005524">
    <property type="term" value="F:ATP binding"/>
    <property type="evidence" value="ECO:0007669"/>
    <property type="project" value="UniProtKB-UniRule"/>
</dbReference>
<protein>
    <recommendedName>
        <fullName evidence="1">Anhydro-N-acetylmuramic acid kinase</fullName>
        <ecNumber evidence="1">2.7.1.170</ecNumber>
    </recommendedName>
    <alternativeName>
        <fullName evidence="1">AnhMurNAc kinase</fullName>
    </alternativeName>
</protein>
<organism evidence="2 3">
    <name type="scientific">Aquitalea magnusonii</name>
    <dbReference type="NCBI Taxonomy" id="332411"/>
    <lineage>
        <taxon>Bacteria</taxon>
        <taxon>Pseudomonadati</taxon>
        <taxon>Pseudomonadota</taxon>
        <taxon>Betaproteobacteria</taxon>
        <taxon>Neisseriales</taxon>
        <taxon>Chromobacteriaceae</taxon>
        <taxon>Aquitalea</taxon>
    </lineage>
</organism>
<dbReference type="PANTHER" id="PTHR30605">
    <property type="entry name" value="ANHYDRO-N-ACETYLMURAMIC ACID KINASE"/>
    <property type="match status" value="1"/>
</dbReference>
<comment type="pathway">
    <text evidence="1">Cell wall biogenesis; peptidoglycan recycling.</text>
</comment>
<dbReference type="GO" id="GO:0016773">
    <property type="term" value="F:phosphotransferase activity, alcohol group as acceptor"/>
    <property type="evidence" value="ECO:0007669"/>
    <property type="project" value="UniProtKB-UniRule"/>
</dbReference>
<keyword evidence="3" id="KW-1185">Reference proteome</keyword>
<dbReference type="GO" id="GO:0009254">
    <property type="term" value="P:peptidoglycan turnover"/>
    <property type="evidence" value="ECO:0007669"/>
    <property type="project" value="UniProtKB-UniRule"/>
</dbReference>
<comment type="similarity">
    <text evidence="1">Belongs to the anhydro-N-acetylmuramic acid kinase family.</text>
</comment>
<keyword evidence="1" id="KW-0119">Carbohydrate metabolism</keyword>
<dbReference type="PANTHER" id="PTHR30605:SF0">
    <property type="entry name" value="ANHYDRO-N-ACETYLMURAMIC ACID KINASE"/>
    <property type="match status" value="1"/>
</dbReference>
<dbReference type="RefSeq" id="WP_244909877.1">
    <property type="nucleotide sequence ID" value="NZ_QJKC01000001.1"/>
</dbReference>
<keyword evidence="1" id="KW-0067">ATP-binding</keyword>
<comment type="caution">
    <text evidence="2">The sequence shown here is derived from an EMBL/GenBank/DDBJ whole genome shotgun (WGS) entry which is preliminary data.</text>
</comment>
<dbReference type="UniPathway" id="UPA00544"/>
<evidence type="ECO:0000256" key="1">
    <source>
        <dbReference type="HAMAP-Rule" id="MF_01270"/>
    </source>
</evidence>
<dbReference type="Gene3D" id="3.30.420.40">
    <property type="match status" value="2"/>
</dbReference>
<dbReference type="UniPathway" id="UPA00343"/>
<dbReference type="InterPro" id="IPR005338">
    <property type="entry name" value="Anhydro_N_Ac-Mur_kinase"/>
</dbReference>
<dbReference type="CDD" id="cd24050">
    <property type="entry name" value="ASKHA_NBD_ANMK"/>
    <property type="match status" value="1"/>
</dbReference>
<dbReference type="InterPro" id="IPR043129">
    <property type="entry name" value="ATPase_NBD"/>
</dbReference>
<dbReference type="Pfam" id="PF03702">
    <property type="entry name" value="AnmK"/>
    <property type="match status" value="1"/>
</dbReference>
<keyword evidence="1 2" id="KW-0418">Kinase</keyword>
<dbReference type="GO" id="GO:0016301">
    <property type="term" value="F:kinase activity"/>
    <property type="evidence" value="ECO:0007669"/>
    <property type="project" value="UniProtKB-KW"/>
</dbReference>